<dbReference type="OrthoDB" id="7567788at2"/>
<proteinExistence type="predicted"/>
<dbReference type="AlphaFoldDB" id="A0A3L8Q0M4"/>
<comment type="caution">
    <text evidence="1">The sequence shown here is derived from an EMBL/GenBank/DDBJ whole genome shotgun (WGS) entry which is preliminary data.</text>
</comment>
<protein>
    <submittedName>
        <fullName evidence="1">Uncharacterized protein</fullName>
    </submittedName>
</protein>
<sequence>MDIYKIGSLVAAGLKMLFLGQARTGRTTAMLNALQDGDLVICSSEEEARWNRRRFQQLCVERELDITVRFVAESNIRFDFPQHREVYFTHDYIEKRYLKACESVESDMKNMAKELKANESKRRVFQIAKPVSENEMLRKRLGFIGTVKGD</sequence>
<evidence type="ECO:0000313" key="2">
    <source>
        <dbReference type="Proteomes" id="UP000281474"/>
    </source>
</evidence>
<name>A0A3L8Q0M4_9GAMM</name>
<organism evidence="1 2">
    <name type="scientific">Parashewanella curva</name>
    <dbReference type="NCBI Taxonomy" id="2338552"/>
    <lineage>
        <taxon>Bacteria</taxon>
        <taxon>Pseudomonadati</taxon>
        <taxon>Pseudomonadota</taxon>
        <taxon>Gammaproteobacteria</taxon>
        <taxon>Alteromonadales</taxon>
        <taxon>Shewanellaceae</taxon>
        <taxon>Parashewanella</taxon>
    </lineage>
</organism>
<accession>A0A3L8Q0M4</accession>
<gene>
    <name evidence="1" type="ORF">D5018_03875</name>
</gene>
<dbReference type="Proteomes" id="UP000281474">
    <property type="component" value="Unassembled WGS sequence"/>
</dbReference>
<evidence type="ECO:0000313" key="1">
    <source>
        <dbReference type="EMBL" id="RLV60990.1"/>
    </source>
</evidence>
<dbReference type="RefSeq" id="WP_121837680.1">
    <property type="nucleotide sequence ID" value="NZ_ML014758.1"/>
</dbReference>
<keyword evidence="2" id="KW-1185">Reference proteome</keyword>
<reference evidence="1 2" key="1">
    <citation type="submission" date="2018-09" db="EMBL/GenBank/DDBJ databases">
        <title>Phylogeny of the Shewanellaceae, and recommendation for two new genera, Pseudoshewanella and Parashewanella.</title>
        <authorList>
            <person name="Wang G."/>
        </authorList>
    </citation>
    <scope>NUCLEOTIDE SEQUENCE [LARGE SCALE GENOMIC DNA]</scope>
    <source>
        <strain evidence="1 2">C51</strain>
    </source>
</reference>
<dbReference type="EMBL" id="QZEI01000009">
    <property type="protein sequence ID" value="RLV60990.1"/>
    <property type="molecule type" value="Genomic_DNA"/>
</dbReference>